<feature type="compositionally biased region" description="Polar residues" evidence="1">
    <location>
        <begin position="440"/>
        <end position="449"/>
    </location>
</feature>
<evidence type="ECO:0000313" key="3">
    <source>
        <dbReference type="Proteomes" id="UP000182466"/>
    </source>
</evidence>
<dbReference type="eggNOG" id="ENOG5032X8V">
    <property type="taxonomic scope" value="Bacteria"/>
</dbReference>
<dbReference type="EMBL" id="FPAW01000051">
    <property type="protein sequence ID" value="SFU20364.1"/>
    <property type="molecule type" value="Genomic_DNA"/>
</dbReference>
<evidence type="ECO:0000256" key="1">
    <source>
        <dbReference type="SAM" id="MobiDB-lite"/>
    </source>
</evidence>
<organism evidence="2 3">
    <name type="scientific">Sedimentitalea nanhaiensis</name>
    <dbReference type="NCBI Taxonomy" id="999627"/>
    <lineage>
        <taxon>Bacteria</taxon>
        <taxon>Pseudomonadati</taxon>
        <taxon>Pseudomonadota</taxon>
        <taxon>Alphaproteobacteria</taxon>
        <taxon>Rhodobacterales</taxon>
        <taxon>Paracoccaceae</taxon>
        <taxon>Sedimentitalea</taxon>
    </lineage>
</organism>
<accession>A0A1I7E8W6</accession>
<dbReference type="AlphaFoldDB" id="A0A1I7E8W6"/>
<evidence type="ECO:0000313" key="2">
    <source>
        <dbReference type="EMBL" id="SFU20364.1"/>
    </source>
</evidence>
<dbReference type="STRING" id="999627.SAMN05216236_15110"/>
<proteinExistence type="predicted"/>
<protein>
    <submittedName>
        <fullName evidence="2">Uncharacterized protein</fullName>
    </submittedName>
</protein>
<dbReference type="Proteomes" id="UP000182466">
    <property type="component" value="Unassembled WGS sequence"/>
</dbReference>
<sequence length="449" mass="49334">MSVIAFPKQASVFQPVAHYIRLGETSYRKVAELAAAGVIKSKRFVLDGSKIGFQEDIIQVLQGLGAEIVLDPRTIELSARRKCAGLASSAPWAPETRGVPLAPDVFRDRHPTDIYGAIARCAVKHGVSAVLSPSHYLADPSFEGWQAIDHDACLLLRRALDSEGGKSIAIDYLVAARLTDFMDESFQSKMMPNLSDLPYDNLWVRASMSKALGPVNAQRLVRTLSRWHNIGKPIVMDYMGGLSAESLAAMNVVSGIAHGFGEQTSFTTTKWAEPPEERDKDKPGGRATRIGVSSLGCTFTSAELDVLMSAHGAKSALLPNDRTVLPNGVEDIRRDPRRFNVYDAQRRMEEINAIPTANRPDHFADKRMREVVATANKAAKLNPKAEIAEAKKVDLTKLRARLVKFSTQSEKLRGTYENLAQERTEQGATVRAIGDLRRSTPLNQTGTER</sequence>
<gene>
    <name evidence="2" type="ORF">SAMN05216236_15110</name>
</gene>
<dbReference type="OrthoDB" id="5178506at2"/>
<reference evidence="2 3" key="1">
    <citation type="submission" date="2016-10" db="EMBL/GenBank/DDBJ databases">
        <authorList>
            <person name="de Groot N.N."/>
        </authorList>
    </citation>
    <scope>NUCLEOTIDE SEQUENCE [LARGE SCALE GENOMIC DNA]</scope>
    <source>
        <strain evidence="2 3">CGMCC 1.10959</strain>
    </source>
</reference>
<keyword evidence="3" id="KW-1185">Reference proteome</keyword>
<name>A0A1I7E8W6_9RHOB</name>
<feature type="region of interest" description="Disordered" evidence="1">
    <location>
        <begin position="423"/>
        <end position="449"/>
    </location>
</feature>
<dbReference type="RefSeq" id="WP_027260387.1">
    <property type="nucleotide sequence ID" value="NZ_FPAW01000051.1"/>
</dbReference>